<sequence length="231" mass="25798">MSRNRFQSEQIDPELFLLGKLASRPGQGFCIRTPERSSVPLSSTFIEKGLASLTGDCVRDCWSQPTQLLGDDSKTRDDFHIGHLLPNAILITFALAQHGAVPEGAARPMDLDECSISFYFHEAFGSAGWVQWEVVSHRPLSPAGEIRNVKFNYFKKRMNDAYLDTQIKKSVKDAAILDLGSGDGGETKLMVKMGRKKLLQRRSFNFPVKKKRNGKGWAGGGSGEKRHKERE</sequence>
<organism evidence="2 3">
    <name type="scientific">Daphnia galeata</name>
    <dbReference type="NCBI Taxonomy" id="27404"/>
    <lineage>
        <taxon>Eukaryota</taxon>
        <taxon>Metazoa</taxon>
        <taxon>Ecdysozoa</taxon>
        <taxon>Arthropoda</taxon>
        <taxon>Crustacea</taxon>
        <taxon>Branchiopoda</taxon>
        <taxon>Diplostraca</taxon>
        <taxon>Cladocera</taxon>
        <taxon>Anomopoda</taxon>
        <taxon>Daphniidae</taxon>
        <taxon>Daphnia</taxon>
    </lineage>
</organism>
<reference evidence="2" key="1">
    <citation type="submission" date="2021-11" db="EMBL/GenBank/DDBJ databases">
        <authorList>
            <person name="Schell T."/>
        </authorList>
    </citation>
    <scope>NUCLEOTIDE SEQUENCE</scope>
    <source>
        <strain evidence="2">M5</strain>
    </source>
</reference>
<accession>A0A8J2W7S9</accession>
<feature type="region of interest" description="Disordered" evidence="1">
    <location>
        <begin position="207"/>
        <end position="231"/>
    </location>
</feature>
<dbReference type="AlphaFoldDB" id="A0A8J2W7S9"/>
<evidence type="ECO:0000313" key="3">
    <source>
        <dbReference type="Proteomes" id="UP000789390"/>
    </source>
</evidence>
<protein>
    <submittedName>
        <fullName evidence="2">Uncharacterized protein</fullName>
    </submittedName>
</protein>
<gene>
    <name evidence="2" type="ORF">DGAL_LOCUS11742</name>
</gene>
<dbReference type="EMBL" id="CAKKLH010000283">
    <property type="protein sequence ID" value="CAH0108365.1"/>
    <property type="molecule type" value="Genomic_DNA"/>
</dbReference>
<comment type="caution">
    <text evidence="2">The sequence shown here is derived from an EMBL/GenBank/DDBJ whole genome shotgun (WGS) entry which is preliminary data.</text>
</comment>
<evidence type="ECO:0000256" key="1">
    <source>
        <dbReference type="SAM" id="MobiDB-lite"/>
    </source>
</evidence>
<name>A0A8J2W7S9_9CRUS</name>
<keyword evidence="3" id="KW-1185">Reference proteome</keyword>
<proteinExistence type="predicted"/>
<dbReference type="Proteomes" id="UP000789390">
    <property type="component" value="Unassembled WGS sequence"/>
</dbReference>
<evidence type="ECO:0000313" key="2">
    <source>
        <dbReference type="EMBL" id="CAH0108365.1"/>
    </source>
</evidence>